<comment type="caution">
    <text evidence="4">The sequence shown here is derived from an EMBL/GenBank/DDBJ whole genome shotgun (WGS) entry which is preliminary data.</text>
</comment>
<evidence type="ECO:0000256" key="1">
    <source>
        <dbReference type="ARBA" id="ARBA00023002"/>
    </source>
</evidence>
<protein>
    <submittedName>
        <fullName evidence="4">FAD-dependent monooxygenase</fullName>
    </submittedName>
</protein>
<keyword evidence="5" id="KW-1185">Reference proteome</keyword>
<dbReference type="GO" id="GO:0004497">
    <property type="term" value="F:monooxygenase activity"/>
    <property type="evidence" value="ECO:0007669"/>
    <property type="project" value="UniProtKB-KW"/>
</dbReference>
<dbReference type="Proteomes" id="UP001595997">
    <property type="component" value="Unassembled WGS sequence"/>
</dbReference>
<evidence type="ECO:0000313" key="5">
    <source>
        <dbReference type="Proteomes" id="UP001595997"/>
    </source>
</evidence>
<dbReference type="InterPro" id="IPR050493">
    <property type="entry name" value="FAD-dep_Monooxygenase_BioMet"/>
</dbReference>
<sequence>MSQPSALVIGAGVGGLTAALALHQRGLRVTVLERASSVEAVGAGLGLTPNSLRALDTLGLGDTLRAKRTWTREGGLRTPSGRWLSRTDPEAAAERFGGPLVPVHRATLISLLLSRLPEGTVITGTPAGIADPGDRDRPALVRSGEQRWEADVVVAADGIHSPARGVLFPGSPAPRYAGFTAWRMVVPALGTGHPPHETWGRGTLWGTQPLADGRIYAYAAATVPAGEQAPDGELAELRRLFGNWHEPVPAILQAVTPGQILRNDVYRAAATLPAHHRGRVALLGDAAHAMPPNLGQGGNQAIEDGVVLAHHVAGHSGSRVTEALAGYTADRLPRTTEVVRRSVRVSRLVTVTSLPGCVLRDTAMTVVNRLAPHLALRALDGIADWSPPGHTDASRVTA</sequence>
<feature type="domain" description="FAD-binding" evidence="3">
    <location>
        <begin position="6"/>
        <end position="342"/>
    </location>
</feature>
<evidence type="ECO:0000313" key="4">
    <source>
        <dbReference type="EMBL" id="MFC4497173.1"/>
    </source>
</evidence>
<dbReference type="Gene3D" id="3.50.50.60">
    <property type="entry name" value="FAD/NAD(P)-binding domain"/>
    <property type="match status" value="1"/>
</dbReference>
<gene>
    <name evidence="4" type="ORF">ACFPA8_23880</name>
</gene>
<evidence type="ECO:0000259" key="3">
    <source>
        <dbReference type="Pfam" id="PF01494"/>
    </source>
</evidence>
<accession>A0ABV9AFL0</accession>
<reference evidence="5" key="1">
    <citation type="journal article" date="2019" name="Int. J. Syst. Evol. Microbiol.">
        <title>The Global Catalogue of Microorganisms (GCM) 10K type strain sequencing project: providing services to taxonomists for standard genome sequencing and annotation.</title>
        <authorList>
            <consortium name="The Broad Institute Genomics Platform"/>
            <consortium name="The Broad Institute Genome Sequencing Center for Infectious Disease"/>
            <person name="Wu L."/>
            <person name="Ma J."/>
        </authorList>
    </citation>
    <scope>NUCLEOTIDE SEQUENCE [LARGE SCALE GENOMIC DNA]</scope>
    <source>
        <strain evidence="5">CGMCC 4.7357</strain>
    </source>
</reference>
<dbReference type="PRINTS" id="PR00420">
    <property type="entry name" value="RNGMNOXGNASE"/>
</dbReference>
<name>A0ABV9AFL0_9ACTN</name>
<keyword evidence="2 4" id="KW-0503">Monooxygenase</keyword>
<dbReference type="RefSeq" id="WP_386451696.1">
    <property type="nucleotide sequence ID" value="NZ_JBHSFH010000014.1"/>
</dbReference>
<organism evidence="4 5">
    <name type="scientific">Streptomyces ovatisporus</name>
    <dbReference type="NCBI Taxonomy" id="1128682"/>
    <lineage>
        <taxon>Bacteria</taxon>
        <taxon>Bacillati</taxon>
        <taxon>Actinomycetota</taxon>
        <taxon>Actinomycetes</taxon>
        <taxon>Kitasatosporales</taxon>
        <taxon>Streptomycetaceae</taxon>
        <taxon>Streptomyces</taxon>
    </lineage>
</organism>
<dbReference type="SUPFAM" id="SSF51905">
    <property type="entry name" value="FAD/NAD(P)-binding domain"/>
    <property type="match status" value="1"/>
</dbReference>
<evidence type="ECO:0000256" key="2">
    <source>
        <dbReference type="ARBA" id="ARBA00023033"/>
    </source>
</evidence>
<dbReference type="InterPro" id="IPR002938">
    <property type="entry name" value="FAD-bd"/>
</dbReference>
<proteinExistence type="predicted"/>
<dbReference type="InterPro" id="IPR036188">
    <property type="entry name" value="FAD/NAD-bd_sf"/>
</dbReference>
<dbReference type="PANTHER" id="PTHR13789:SF309">
    <property type="entry name" value="PUTATIVE (AFU_ORTHOLOGUE AFUA_6G14510)-RELATED"/>
    <property type="match status" value="1"/>
</dbReference>
<dbReference type="PANTHER" id="PTHR13789">
    <property type="entry name" value="MONOOXYGENASE"/>
    <property type="match status" value="1"/>
</dbReference>
<keyword evidence="1" id="KW-0560">Oxidoreductase</keyword>
<dbReference type="EMBL" id="JBHSFH010000014">
    <property type="protein sequence ID" value="MFC4497173.1"/>
    <property type="molecule type" value="Genomic_DNA"/>
</dbReference>
<dbReference type="Pfam" id="PF01494">
    <property type="entry name" value="FAD_binding_3"/>
    <property type="match status" value="1"/>
</dbReference>